<organism evidence="2">
    <name type="scientific">Brachypodium distachyon</name>
    <name type="common">Purple false brome</name>
    <name type="synonym">Trachynia distachya</name>
    <dbReference type="NCBI Taxonomy" id="15368"/>
    <lineage>
        <taxon>Eukaryota</taxon>
        <taxon>Viridiplantae</taxon>
        <taxon>Streptophyta</taxon>
        <taxon>Embryophyta</taxon>
        <taxon>Tracheophyta</taxon>
        <taxon>Spermatophyta</taxon>
        <taxon>Magnoliopsida</taxon>
        <taxon>Liliopsida</taxon>
        <taxon>Poales</taxon>
        <taxon>Poaceae</taxon>
        <taxon>BOP clade</taxon>
        <taxon>Pooideae</taxon>
        <taxon>Stipodae</taxon>
        <taxon>Brachypodieae</taxon>
        <taxon>Brachypodium</taxon>
    </lineage>
</organism>
<feature type="signal peptide" evidence="1">
    <location>
        <begin position="1"/>
        <end position="30"/>
    </location>
</feature>
<evidence type="ECO:0000256" key="1">
    <source>
        <dbReference type="SAM" id="SignalP"/>
    </source>
</evidence>
<evidence type="ECO:0000313" key="2">
    <source>
        <dbReference type="EMBL" id="PNT76681.1"/>
    </source>
</evidence>
<keyword evidence="4" id="KW-1185">Reference proteome</keyword>
<reference evidence="2 3" key="1">
    <citation type="journal article" date="2010" name="Nature">
        <title>Genome sequencing and analysis of the model grass Brachypodium distachyon.</title>
        <authorList>
            <consortium name="International Brachypodium Initiative"/>
        </authorList>
    </citation>
    <scope>NUCLEOTIDE SEQUENCE [LARGE SCALE GENOMIC DNA]</scope>
    <source>
        <strain evidence="2 3">Bd21</strain>
    </source>
</reference>
<feature type="chain" id="PRO_5033312258" evidence="1">
    <location>
        <begin position="31"/>
        <end position="69"/>
    </location>
</feature>
<protein>
    <submittedName>
        <fullName evidence="2 3">Uncharacterized protein</fullName>
    </submittedName>
</protein>
<sequence length="69" mass="6828">MGGVRTNMVISAVLVVLLLTASCSVLSVQAQLGGALGGLGKVAGGQAASANLRAVPAERGGTKRSLYIF</sequence>
<dbReference type="InParanoid" id="A0A2K2DQX8"/>
<dbReference type="EnsemblPlants" id="PNT76681">
    <property type="protein sequence ID" value="PNT76681"/>
    <property type="gene ID" value="BRADI_1g51466v3"/>
</dbReference>
<proteinExistence type="predicted"/>
<reference evidence="2" key="2">
    <citation type="submission" date="2017-06" db="EMBL/GenBank/DDBJ databases">
        <title>WGS assembly of Brachypodium distachyon.</title>
        <authorList>
            <consortium name="The International Brachypodium Initiative"/>
            <person name="Lucas S."/>
            <person name="Harmon-Smith M."/>
            <person name="Lail K."/>
            <person name="Tice H."/>
            <person name="Grimwood J."/>
            <person name="Bruce D."/>
            <person name="Barry K."/>
            <person name="Shu S."/>
            <person name="Lindquist E."/>
            <person name="Wang M."/>
            <person name="Pitluck S."/>
            <person name="Vogel J.P."/>
            <person name="Garvin D.F."/>
            <person name="Mockler T.C."/>
            <person name="Schmutz J."/>
            <person name="Rokhsar D."/>
            <person name="Bevan M.W."/>
        </authorList>
    </citation>
    <scope>NUCLEOTIDE SEQUENCE</scope>
    <source>
        <strain evidence="2">Bd21</strain>
    </source>
</reference>
<evidence type="ECO:0000313" key="4">
    <source>
        <dbReference type="Proteomes" id="UP000008810"/>
    </source>
</evidence>
<accession>A0A2K2DQX8</accession>
<dbReference type="Gramene" id="PNT76681">
    <property type="protein sequence ID" value="PNT76681"/>
    <property type="gene ID" value="BRADI_1g51466v3"/>
</dbReference>
<keyword evidence="1" id="KW-0732">Signal</keyword>
<dbReference type="EMBL" id="CM000880">
    <property type="protein sequence ID" value="PNT76681.1"/>
    <property type="molecule type" value="Genomic_DNA"/>
</dbReference>
<name>A0A2K2DQX8_BRADI</name>
<reference evidence="3" key="3">
    <citation type="submission" date="2018-08" db="UniProtKB">
        <authorList>
            <consortium name="EnsemblPlants"/>
        </authorList>
    </citation>
    <scope>IDENTIFICATION</scope>
    <source>
        <strain evidence="3">cv. Bd21</strain>
    </source>
</reference>
<dbReference type="PROSITE" id="PS51257">
    <property type="entry name" value="PROKAR_LIPOPROTEIN"/>
    <property type="match status" value="1"/>
</dbReference>
<gene>
    <name evidence="2" type="ORF">BRADI_1g51466v3</name>
</gene>
<dbReference type="Proteomes" id="UP000008810">
    <property type="component" value="Chromosome 1"/>
</dbReference>
<dbReference type="AlphaFoldDB" id="A0A2K2DQX8"/>
<evidence type="ECO:0000313" key="3">
    <source>
        <dbReference type="EnsemblPlants" id="PNT76681"/>
    </source>
</evidence>